<accession>A0A3E0WWR1</accession>
<evidence type="ECO:0000313" key="4">
    <source>
        <dbReference type="Proteomes" id="UP000256763"/>
    </source>
</evidence>
<protein>
    <recommendedName>
        <fullName evidence="2">AAA+ ATPase domain-containing protein</fullName>
    </recommendedName>
</protein>
<dbReference type="SUPFAM" id="SSF52540">
    <property type="entry name" value="P-loop containing nucleoside triphosphate hydrolases"/>
    <property type="match status" value="1"/>
</dbReference>
<proteinExistence type="predicted"/>
<evidence type="ECO:0000313" key="3">
    <source>
        <dbReference type="EMBL" id="RFA37440.1"/>
    </source>
</evidence>
<dbReference type="InterPro" id="IPR057224">
    <property type="entry name" value="DUF7902"/>
</dbReference>
<dbReference type="InterPro" id="IPR003593">
    <property type="entry name" value="AAA+_ATPase"/>
</dbReference>
<dbReference type="InterPro" id="IPR011704">
    <property type="entry name" value="ATPase_dyneun-rel_AAA"/>
</dbReference>
<keyword evidence="1" id="KW-0175">Coiled coil</keyword>
<dbReference type="Pfam" id="PF07728">
    <property type="entry name" value="AAA_5"/>
    <property type="match status" value="1"/>
</dbReference>
<name>A0A3E0WWR1_9GAMM</name>
<organism evidence="3 4">
    <name type="scientific">Alkalilimnicola ehrlichii</name>
    <dbReference type="NCBI Taxonomy" id="351052"/>
    <lineage>
        <taxon>Bacteria</taxon>
        <taxon>Pseudomonadati</taxon>
        <taxon>Pseudomonadota</taxon>
        <taxon>Gammaproteobacteria</taxon>
        <taxon>Chromatiales</taxon>
        <taxon>Ectothiorhodospiraceae</taxon>
        <taxon>Alkalilimnicola</taxon>
    </lineage>
</organism>
<gene>
    <name evidence="3" type="ORF">CAL65_09140</name>
</gene>
<reference evidence="4" key="1">
    <citation type="submission" date="2017-05" db="EMBL/GenBank/DDBJ databases">
        <authorList>
            <person name="Sharma S."/>
            <person name="Sidhu C."/>
            <person name="Pinnaka A.K."/>
        </authorList>
    </citation>
    <scope>NUCLEOTIDE SEQUENCE [LARGE SCALE GENOMIC DNA]</scope>
    <source>
        <strain evidence="4">AK93</strain>
    </source>
</reference>
<dbReference type="Pfam" id="PF12458">
    <property type="entry name" value="DUF3686"/>
    <property type="match status" value="1"/>
</dbReference>
<dbReference type="Gene3D" id="3.40.50.300">
    <property type="entry name" value="P-loop containing nucleotide triphosphate hydrolases"/>
    <property type="match status" value="1"/>
</dbReference>
<sequence>MTDAEQQQDENTLEEGGTYTVIRRRLEQQAQAVAAKAERLNNSREETFGSTDMAVIGGARVRTENNCVARDIACVGEYLLFGYQVHLGLKQQTRIEDVFGLHRLHVDADGSELESVPVAGTFLDDPSFRRDFDDLFKYYKESRLIQLRVLTGKLLAIFQTGSTFEDQKVFRWSIHPDGRAEYIDDRGDRDNTVPPRYDFEWVETTREHHVHGRHPHVNILDEVFVETLNGTLTIKVENNTEDGEGIYSEAVEDRNQSLQDADIHYAKVGTLILLRILPYRETQERHFVFNTRTRDVRRIDELSGACRQLPEDHGIIFPGGFYLQNAQYRLFDADVADMRFLREVRSPNGEDVLYVFYHRLDGRFVLLSYNVIRQDVATPIYCHGHATQSDGTMVLFRTEDKPGRVHSLQLWHTPYCDEEHAAAQPQDTSFLARIGNPELVRAISDIYAIERQIRRQKPTRPGYEDLIAAIQRTRDMYHWLGSQEVDDLDQELRRLQETAEQVLDEFDRYDAIRQRARNALQDAEREQSTLLSSIGRAEWSEIQRYVDALQQLRRQRGRLITLRELRHMDGERLGELEQAVSEAFDHVSQRTVEFLLGERALAPYRETIGECDEALAEIQRGVDLEPVLDKLTTVADGLNLLSEVVNELEVDDPSARTDILEAVSAVFGDLNQVRARADQHRRTLGERESRAEFGAQFRLLSQSVVRALAAVDTPDRADQELSRLLLQLEELEGRFGEHDAFIGDLTEKREEIHEAFETRKQQLLEERQRRSRSLQQAAERILQGLVRRATAMDNVDDVNACFASDAMALRLRGLVKELRELGESVPADEIEGSLKTARDQAVRGLRDRQDIFEDDGNIIRLGRHRFTVNTQDLDLTLIPGDDALYLHLTGTDFHEPIHDADLEAVREYWDQRLISETDTVYRSEYLAATLLDAAETGADDGLSLDALRAATASDGELGRIVREAAASRYDEGYERGVHDHDAARILEKLVHLRDTAGLLRYSPSARAQALLWWGLVASEEQHRHWSAHCSAQGLLSAAFGAAGDTRQLHRELTQRLSEDLEQAGFGQLPGSRELAARYLMEELRDAQPHFLVSGTARGLVESLLLHLGGRQQRESLTEGLERLQHDPPGRYRMALAWLKGFVDQRDESRQALERPVLEEAAMYLLLQDSLDFTPSESVYRIDVTDLLGRHPRIKDRTLHLNLPEFMERLAYHREVRVPGFRQARQRRHQVLEQERRRLRVQQFQAGNMASFVRNQMVNEVYLPMLGDSLARQIGTAGDERRGDLSGMLLVISPPGYGKTMLMEYAANRLGLVFVKVNGPAIGHDVHSIDPAEAGNAAARQELEKINLALEMGNNVMLYLDDIQHCHSEFLQKFIPLCDGQRRIEGVWRGEPRTYNLRGKKFCVVMAGNPYTESGDAFSIPDMLANRADVYNLGDVIGGHYDAFKMSYIENSLTANSVLAPLASRGMDDFYRLVRIARGDADARNELEYDYNEAELNEIVAVLQRLFVVQDVVLRVNQEYIRSAGQEDAYRTEPPFRLQGSYRNMNRLAAKVLPVMNDKELEEMITDDYTAEAQTLTTGAEENLLKLAEMRGLLTAAQQERWEAIKRTFVQRRRGGGGDDPTSRIVGQLEYLGERMDVIGEALSQGSRDQQSAALEGLVEQMRAFTDALRTSESRVEVVNQPVPGLQHLLEGLTKTIEGSLVPVVRTMHHKLRLDHDIWDTLNETLEVLRQFDPEAFREVRLDKTIRRVYSPEEVEPLEDGGAPEK</sequence>
<evidence type="ECO:0000259" key="2">
    <source>
        <dbReference type="SMART" id="SM00382"/>
    </source>
</evidence>
<feature type="domain" description="AAA+ ATPase" evidence="2">
    <location>
        <begin position="1284"/>
        <end position="1433"/>
    </location>
</feature>
<evidence type="ECO:0000256" key="1">
    <source>
        <dbReference type="SAM" id="Coils"/>
    </source>
</evidence>
<dbReference type="Proteomes" id="UP000256763">
    <property type="component" value="Unassembled WGS sequence"/>
</dbReference>
<keyword evidence="4" id="KW-1185">Reference proteome</keyword>
<dbReference type="GO" id="GO:0005524">
    <property type="term" value="F:ATP binding"/>
    <property type="evidence" value="ECO:0007669"/>
    <property type="project" value="InterPro"/>
</dbReference>
<dbReference type="InterPro" id="IPR020958">
    <property type="entry name" value="DUF3686"/>
</dbReference>
<comment type="caution">
    <text evidence="3">The sequence shown here is derived from an EMBL/GenBank/DDBJ whole genome shotgun (WGS) entry which is preliminary data.</text>
</comment>
<feature type="coiled-coil region" evidence="1">
    <location>
        <begin position="485"/>
        <end position="533"/>
    </location>
</feature>
<dbReference type="RefSeq" id="WP_116347721.1">
    <property type="nucleotide sequence ID" value="NZ_NFZW01000007.1"/>
</dbReference>
<dbReference type="Pfam" id="PF25472">
    <property type="entry name" value="DUF7902"/>
    <property type="match status" value="1"/>
</dbReference>
<dbReference type="EMBL" id="NFZW01000007">
    <property type="protein sequence ID" value="RFA37440.1"/>
    <property type="molecule type" value="Genomic_DNA"/>
</dbReference>
<dbReference type="SMART" id="SM00382">
    <property type="entry name" value="AAA"/>
    <property type="match status" value="1"/>
</dbReference>
<dbReference type="GO" id="GO:0016887">
    <property type="term" value="F:ATP hydrolysis activity"/>
    <property type="evidence" value="ECO:0007669"/>
    <property type="project" value="InterPro"/>
</dbReference>
<dbReference type="InterPro" id="IPR027417">
    <property type="entry name" value="P-loop_NTPase"/>
</dbReference>